<accession>A0A4V6N5Y5</accession>
<dbReference type="GO" id="GO:0005886">
    <property type="term" value="C:plasma membrane"/>
    <property type="evidence" value="ECO:0007669"/>
    <property type="project" value="UniProtKB-SubCell"/>
</dbReference>
<feature type="transmembrane region" description="Helical" evidence="1">
    <location>
        <begin position="180"/>
        <end position="200"/>
    </location>
</feature>
<dbReference type="Proteomes" id="UP000293347">
    <property type="component" value="Unassembled WGS sequence"/>
</dbReference>
<feature type="transmembrane region" description="Helical" evidence="1">
    <location>
        <begin position="148"/>
        <end position="168"/>
    </location>
</feature>
<dbReference type="EMBL" id="SJSL01000007">
    <property type="protein sequence ID" value="TCC98276.1"/>
    <property type="molecule type" value="Genomic_DNA"/>
</dbReference>
<keyword evidence="1" id="KW-1133">Transmembrane helix</keyword>
<proteinExistence type="predicted"/>
<evidence type="ECO:0000259" key="2">
    <source>
        <dbReference type="Pfam" id="PF09822"/>
    </source>
</evidence>
<organism evidence="3 4">
    <name type="scientific">Pedobacter psychroterrae</name>
    <dbReference type="NCBI Taxonomy" id="2530453"/>
    <lineage>
        <taxon>Bacteria</taxon>
        <taxon>Pseudomonadati</taxon>
        <taxon>Bacteroidota</taxon>
        <taxon>Sphingobacteriia</taxon>
        <taxon>Sphingobacteriales</taxon>
        <taxon>Sphingobacteriaceae</taxon>
        <taxon>Pedobacter</taxon>
    </lineage>
</organism>
<feature type="transmembrane region" description="Helical" evidence="1">
    <location>
        <begin position="110"/>
        <end position="136"/>
    </location>
</feature>
<keyword evidence="1" id="KW-0472">Membrane</keyword>
<dbReference type="Pfam" id="PF12679">
    <property type="entry name" value="ABC2_membrane_2"/>
    <property type="match status" value="1"/>
</dbReference>
<feature type="transmembrane region" description="Helical" evidence="1">
    <location>
        <begin position="776"/>
        <end position="794"/>
    </location>
</feature>
<dbReference type="InterPro" id="IPR019196">
    <property type="entry name" value="ABC_transp_unknown"/>
</dbReference>
<comment type="caution">
    <text evidence="3">The sequence shown here is derived from an EMBL/GenBank/DDBJ whole genome shotgun (WGS) entry which is preliminary data.</text>
</comment>
<sequence>MKMIYKIAKTELMMLFFSPIAWFLMIVFFIQCGYLYSNILEGNARVQELGGYNLMYLYNLTERFFLGSSGLFGSVMQNLYLYIPLLTMSLISREMSSGTIKLLYSSPIKVWYIVLGKYVAMMAYSLVMLAIVSVFVFSGMIHIQHAEISMLFSAFLGFYLVLLAYSAIGLFMSTLTTYQVVAAISTFVMIGALSYVGNLWQDIPFVRDLTYFLSINGRAGKMLSGLITTNDVIYFFVVVYIFLGFSILRLKAGMESKPWTVKAMRYAVVLFTALLIGYFSSRPGYIGYLDVTSTKARTLTPNAQKILAQLGEEPLEITVYNNLLSRFWFLGTPKAYNDNLSRWEPYMRFKPNIVLNTVYYYDDPLDDPGMMRSYPGKTLEQVADQFIKSRNLDADMFVKPAEIRKQVDLSPEMNRYVMQLKWKGRTTWLRVFDDQMMWPSETEVSAAFKRLLQAKLPKIGFLTGNLERSVNRSGDRDYKNLTSLKTFRQSFINQGFDVDTVTLDSQTIPADISTLVVADPKISMSEEALGRLHKYIDEGGNLLLACEPERQTQVTPLLMQLGVELMEGQIVQKSRDYAPNLVTPDLTRFTLNLSRSLEKNRADSMKIAMPGVARLKCTPTAGFTMQPLLVTNADLSWNKKGKLDLELIINSDANGYTRSKAKAIEEDEQGTDKKAEIGTLKFLPEEGDEQGSFVTALSLSRKINNKEQRIIVTGDADFMSNAELGRLNMRSANFDFNTALFKWLSNGEFPVDTSRPMTKDKRVTVDLAEAKFLRLLYVWILPALLALASTIFLIRRKRK</sequence>
<feature type="domain" description="ABC-type uncharacterised transport system" evidence="2">
    <location>
        <begin position="457"/>
        <end position="723"/>
    </location>
</feature>
<keyword evidence="4" id="KW-1185">Reference proteome</keyword>
<feature type="transmembrane region" description="Helical" evidence="1">
    <location>
        <begin position="12"/>
        <end position="36"/>
    </location>
</feature>
<dbReference type="Pfam" id="PF09822">
    <property type="entry name" value="ABC_transp_aux"/>
    <property type="match status" value="1"/>
</dbReference>
<evidence type="ECO:0000256" key="1">
    <source>
        <dbReference type="SAM" id="Phobius"/>
    </source>
</evidence>
<dbReference type="AlphaFoldDB" id="A0A4V6N5Y5"/>
<evidence type="ECO:0000313" key="3">
    <source>
        <dbReference type="EMBL" id="TCC98276.1"/>
    </source>
</evidence>
<gene>
    <name evidence="3" type="ORF">EZ437_18990</name>
</gene>
<keyword evidence="1" id="KW-0812">Transmembrane</keyword>
<feature type="transmembrane region" description="Helical" evidence="1">
    <location>
        <begin position="263"/>
        <end position="280"/>
    </location>
</feature>
<feature type="transmembrane region" description="Helical" evidence="1">
    <location>
        <begin position="64"/>
        <end position="90"/>
    </location>
</feature>
<protein>
    <submittedName>
        <fullName evidence="3">ABC transporter</fullName>
    </submittedName>
</protein>
<reference evidence="3 4" key="1">
    <citation type="submission" date="2019-02" db="EMBL/GenBank/DDBJ databases">
        <title>Pedobacter sp. RP-1-14 sp. nov., isolated from Arctic soil.</title>
        <authorList>
            <person name="Dahal R.H."/>
        </authorList>
    </citation>
    <scope>NUCLEOTIDE SEQUENCE [LARGE SCALE GENOMIC DNA]</scope>
    <source>
        <strain evidence="3 4">RP-1-14</strain>
    </source>
</reference>
<name>A0A4V6N5Y5_9SPHI</name>
<dbReference type="OrthoDB" id="609779at2"/>
<feature type="transmembrane region" description="Helical" evidence="1">
    <location>
        <begin position="232"/>
        <end position="251"/>
    </location>
</feature>
<dbReference type="GO" id="GO:0140359">
    <property type="term" value="F:ABC-type transporter activity"/>
    <property type="evidence" value="ECO:0007669"/>
    <property type="project" value="InterPro"/>
</dbReference>
<evidence type="ECO:0000313" key="4">
    <source>
        <dbReference type="Proteomes" id="UP000293347"/>
    </source>
</evidence>